<name>A0A0W0U2R4_9GAMM</name>
<dbReference type="EMBL" id="LNYC01000020">
    <property type="protein sequence ID" value="KTD02371.1"/>
    <property type="molecule type" value="Genomic_DNA"/>
</dbReference>
<evidence type="ECO:0000313" key="2">
    <source>
        <dbReference type="Proteomes" id="UP000054785"/>
    </source>
</evidence>
<organism evidence="1 2">
    <name type="scientific">Legionella geestiana</name>
    <dbReference type="NCBI Taxonomy" id="45065"/>
    <lineage>
        <taxon>Bacteria</taxon>
        <taxon>Pseudomonadati</taxon>
        <taxon>Pseudomonadota</taxon>
        <taxon>Gammaproteobacteria</taxon>
        <taxon>Legionellales</taxon>
        <taxon>Legionellaceae</taxon>
        <taxon>Legionella</taxon>
    </lineage>
</organism>
<dbReference type="STRING" id="45065.Lgee_0700"/>
<dbReference type="Proteomes" id="UP000054785">
    <property type="component" value="Unassembled WGS sequence"/>
</dbReference>
<sequence length="74" mass="8470">MRLYRTSRGSASETESVCGASSHKFFICPVDHDLKARVGCPLPVERPNMELMEYYHDDNSHCSSRLYAPLYVPF</sequence>
<proteinExistence type="predicted"/>
<protein>
    <submittedName>
        <fullName evidence="1">Uncharacterized protein</fullName>
    </submittedName>
</protein>
<evidence type="ECO:0000313" key="1">
    <source>
        <dbReference type="EMBL" id="KTD02371.1"/>
    </source>
</evidence>
<dbReference type="AlphaFoldDB" id="A0A0W0U2R4"/>
<comment type="caution">
    <text evidence="1">The sequence shown here is derived from an EMBL/GenBank/DDBJ whole genome shotgun (WGS) entry which is preliminary data.</text>
</comment>
<gene>
    <name evidence="1" type="ORF">Lgee_0700</name>
</gene>
<keyword evidence="2" id="KW-1185">Reference proteome</keyword>
<reference evidence="1 2" key="1">
    <citation type="submission" date="2015-11" db="EMBL/GenBank/DDBJ databases">
        <title>Genomic analysis of 38 Legionella species identifies large and diverse effector repertoires.</title>
        <authorList>
            <person name="Burstein D."/>
            <person name="Amaro F."/>
            <person name="Zusman T."/>
            <person name="Lifshitz Z."/>
            <person name="Cohen O."/>
            <person name="Gilbert J.A."/>
            <person name="Pupko T."/>
            <person name="Shuman H.A."/>
            <person name="Segal G."/>
        </authorList>
    </citation>
    <scope>NUCLEOTIDE SEQUENCE [LARGE SCALE GENOMIC DNA]</scope>
    <source>
        <strain evidence="1 2">ATCC 49504</strain>
    </source>
</reference>
<accession>A0A0W0U2R4</accession>